<dbReference type="Proteomes" id="UP000595237">
    <property type="component" value="Plasmid unnamed"/>
</dbReference>
<organism evidence="1 2">
    <name type="scientific">Serratia liquefaciens</name>
    <dbReference type="NCBI Taxonomy" id="614"/>
    <lineage>
        <taxon>Bacteria</taxon>
        <taxon>Pseudomonadati</taxon>
        <taxon>Pseudomonadota</taxon>
        <taxon>Gammaproteobacteria</taxon>
        <taxon>Enterobacterales</taxon>
        <taxon>Yersiniaceae</taxon>
        <taxon>Serratia</taxon>
    </lineage>
</organism>
<evidence type="ECO:0000313" key="2">
    <source>
        <dbReference type="Proteomes" id="UP000595237"/>
    </source>
</evidence>
<keyword evidence="2" id="KW-1185">Reference proteome</keyword>
<keyword evidence="1" id="KW-0614">Plasmid</keyword>
<gene>
    <name evidence="1" type="ORF">I6I38_25685</name>
</gene>
<evidence type="ECO:0000313" key="1">
    <source>
        <dbReference type="EMBL" id="QQU58002.1"/>
    </source>
</evidence>
<name>A0ABX7DAX7_SERLI</name>
<accession>A0ABX7DAX7</accession>
<reference evidence="1 2" key="1">
    <citation type="submission" date="2021-01" db="EMBL/GenBank/DDBJ databases">
        <title>FDA dAtabase for Regulatory Grade micrObial Sequences (FDA-ARGOS): Supporting development and validation of Infectious Disease Dx tests.</title>
        <authorList>
            <person name="Blissenbach B."/>
            <person name="Krut O."/>
            <person name="Tallon L."/>
            <person name="Sadzewicz L."/>
            <person name="Zhao X."/>
            <person name="Boylan J."/>
            <person name="Ott S."/>
            <person name="Bowen H."/>
            <person name="Vavikolanu K."/>
            <person name="Mehta A."/>
            <person name="Aluvathingal J."/>
            <person name="Nadendla S."/>
            <person name="Yan Y."/>
            <person name="Sichtig H."/>
        </authorList>
    </citation>
    <scope>NUCLEOTIDE SEQUENCE [LARGE SCALE GENOMIC DNA]</scope>
    <source>
        <strain evidence="1 2">FDAARGOS_1081</strain>
        <plasmid evidence="1 2">unnamed</plasmid>
    </source>
</reference>
<sequence>MKEIIAIAARWRDANPEHVAGVVLVWQGEVYGWKNCLRDASHERPGALAVDVQGHIF</sequence>
<evidence type="ECO:0008006" key="3">
    <source>
        <dbReference type="Google" id="ProtNLM"/>
    </source>
</evidence>
<dbReference type="EMBL" id="CP068149">
    <property type="protein sequence ID" value="QQU58002.1"/>
    <property type="molecule type" value="Genomic_DNA"/>
</dbReference>
<geneLocation type="plasmid" evidence="1 2">
    <name>unnamed</name>
</geneLocation>
<protein>
    <recommendedName>
        <fullName evidence="3">Antirestriction protein ArdR</fullName>
    </recommendedName>
</protein>
<proteinExistence type="predicted"/>